<name>A0AAD4CDA3_ASPNN</name>
<comment type="pathway">
    <text evidence="2">Protein modification; protein glycosylation.</text>
</comment>
<dbReference type="EMBL" id="VCAU01000125">
    <property type="protein sequence ID" value="KAF9884359.1"/>
    <property type="molecule type" value="Genomic_DNA"/>
</dbReference>
<evidence type="ECO:0000256" key="7">
    <source>
        <dbReference type="SAM" id="SignalP"/>
    </source>
</evidence>
<evidence type="ECO:0000256" key="2">
    <source>
        <dbReference type="ARBA" id="ARBA00004922"/>
    </source>
</evidence>
<dbReference type="InterPro" id="IPR022751">
    <property type="entry name" value="Alpha_mannosyltransferase"/>
</dbReference>
<proteinExistence type="inferred from homology"/>
<reference evidence="8" key="2">
    <citation type="submission" date="2020-02" db="EMBL/GenBank/DDBJ databases">
        <authorList>
            <person name="Gilchrist C.L.M."/>
            <person name="Chooi Y.-H."/>
        </authorList>
    </citation>
    <scope>NUCLEOTIDE SEQUENCE</scope>
    <source>
        <strain evidence="8">MST-FP2251</strain>
    </source>
</reference>
<dbReference type="AlphaFoldDB" id="A0AAD4CDA3"/>
<dbReference type="PANTHER" id="PTHR31646">
    <property type="entry name" value="ALPHA-1,2-MANNOSYLTRANSFERASE MNN2"/>
    <property type="match status" value="1"/>
</dbReference>
<dbReference type="GO" id="GO:0000026">
    <property type="term" value="F:alpha-1,2-mannosyltransferase activity"/>
    <property type="evidence" value="ECO:0007669"/>
    <property type="project" value="TreeGrafter"/>
</dbReference>
<sequence length="517" mass="58536">MALPRPCSRVRTLLLAVILVLLLAWNFSHWQYSHRERTHTITTPSSDRKSSFSSSSLSSASSSSAKGQGQTPVLTKAAGHINFWRQFQPLLAKYEPKCDPPLRLGEAPSIRFEQVNPDDEHPEWLDMLPDDVEIMKNAHSGFVNDLKTKLLPLHYIPNTRGLVSTAGGPYLPVLVISLRMLRRSGSELPVEVFLANEEEYEEYICDVVLPSLNARCVVLSHILDAVPKVMEIKKYQFKLFAMMFSSFEEILFLDADAFPLLPPETLFTNEPFKSKHMITWPDFWATTVSEYYYEIASQPGPAKIVRQSSESGEVLLSKKTHTKSLLLSTYYNFWGPDFYYPLLSQGAAGEGDKETFVAAALALEEPYYQVSEPICAIGHRTEGGLAGSAMVQFDPTEDYALTQRGDWRVRGSKAAPPRAFFVHANYPKFNPATIFNKGQSVTPAFADDGTYTRAWTIPEEVIEDFGVDVERYFWKEILWAACELENKFDSWKGQKGICKQAKRYWNAMFANNKSQRV</sequence>
<comment type="similarity">
    <text evidence="3">Belongs to the MNN1/MNT family.</text>
</comment>
<keyword evidence="7" id="KW-0732">Signal</keyword>
<evidence type="ECO:0000256" key="4">
    <source>
        <dbReference type="ARBA" id="ARBA00022679"/>
    </source>
</evidence>
<evidence type="ECO:0000256" key="6">
    <source>
        <dbReference type="SAM" id="MobiDB-lite"/>
    </source>
</evidence>
<dbReference type="InterPro" id="IPR029044">
    <property type="entry name" value="Nucleotide-diphossugar_trans"/>
</dbReference>
<keyword evidence="9" id="KW-1185">Reference proteome</keyword>
<dbReference type="Pfam" id="PF11051">
    <property type="entry name" value="Mannosyl_trans3"/>
    <property type="match status" value="2"/>
</dbReference>
<dbReference type="GO" id="GO:0005794">
    <property type="term" value="C:Golgi apparatus"/>
    <property type="evidence" value="ECO:0007669"/>
    <property type="project" value="UniProtKB-SubCell"/>
</dbReference>
<evidence type="ECO:0000313" key="9">
    <source>
        <dbReference type="Proteomes" id="UP001194746"/>
    </source>
</evidence>
<dbReference type="PANTHER" id="PTHR31646:SF5">
    <property type="entry name" value="(MNN2), PUTATIVE (AFU_ORTHOLOGUE AFUA_6G04450)-RELATED"/>
    <property type="match status" value="1"/>
</dbReference>
<evidence type="ECO:0000256" key="3">
    <source>
        <dbReference type="ARBA" id="ARBA00009105"/>
    </source>
</evidence>
<feature type="region of interest" description="Disordered" evidence="6">
    <location>
        <begin position="38"/>
        <end position="71"/>
    </location>
</feature>
<reference evidence="8" key="1">
    <citation type="journal article" date="2019" name="Beilstein J. Org. Chem.">
        <title>Nanangenines: drimane sesquiterpenoids as the dominant metabolite cohort of a novel Australian fungus, Aspergillus nanangensis.</title>
        <authorList>
            <person name="Lacey H.J."/>
            <person name="Gilchrist C.L.M."/>
            <person name="Crombie A."/>
            <person name="Kalaitzis J.A."/>
            <person name="Vuong D."/>
            <person name="Rutledge P.J."/>
            <person name="Turner P."/>
            <person name="Pitt J.I."/>
            <person name="Lacey E."/>
            <person name="Chooi Y.H."/>
            <person name="Piggott A.M."/>
        </authorList>
    </citation>
    <scope>NUCLEOTIDE SEQUENCE</scope>
    <source>
        <strain evidence="8">MST-FP2251</strain>
    </source>
</reference>
<evidence type="ECO:0000313" key="8">
    <source>
        <dbReference type="EMBL" id="KAF9884359.1"/>
    </source>
</evidence>
<protein>
    <recommendedName>
        <fullName evidence="10">Alpha-1,2-mannosyltransferase</fullName>
    </recommendedName>
</protein>
<gene>
    <name evidence="8" type="ORF">FE257_001872</name>
</gene>
<dbReference type="SUPFAM" id="SSF53448">
    <property type="entry name" value="Nucleotide-diphospho-sugar transferases"/>
    <property type="match status" value="1"/>
</dbReference>
<keyword evidence="4" id="KW-0808">Transferase</keyword>
<feature type="signal peptide" evidence="7">
    <location>
        <begin position="1"/>
        <end position="30"/>
    </location>
</feature>
<comment type="subcellular location">
    <subcellularLocation>
        <location evidence="1">Golgi apparatus</location>
    </subcellularLocation>
</comment>
<feature type="compositionally biased region" description="Low complexity" evidence="6">
    <location>
        <begin position="51"/>
        <end position="64"/>
    </location>
</feature>
<evidence type="ECO:0000256" key="5">
    <source>
        <dbReference type="ARBA" id="ARBA00023034"/>
    </source>
</evidence>
<evidence type="ECO:0008006" key="10">
    <source>
        <dbReference type="Google" id="ProtNLM"/>
    </source>
</evidence>
<feature type="chain" id="PRO_5042125168" description="Alpha-1,2-mannosyltransferase" evidence="7">
    <location>
        <begin position="31"/>
        <end position="517"/>
    </location>
</feature>
<accession>A0AAD4CDA3</accession>
<dbReference type="GO" id="GO:0046354">
    <property type="term" value="P:mannan biosynthetic process"/>
    <property type="evidence" value="ECO:0007669"/>
    <property type="project" value="TreeGrafter"/>
</dbReference>
<comment type="caution">
    <text evidence="8">The sequence shown here is derived from an EMBL/GenBank/DDBJ whole genome shotgun (WGS) entry which is preliminary data.</text>
</comment>
<dbReference type="Proteomes" id="UP001194746">
    <property type="component" value="Unassembled WGS sequence"/>
</dbReference>
<evidence type="ECO:0000256" key="1">
    <source>
        <dbReference type="ARBA" id="ARBA00004555"/>
    </source>
</evidence>
<organism evidence="8 9">
    <name type="scientific">Aspergillus nanangensis</name>
    <dbReference type="NCBI Taxonomy" id="2582783"/>
    <lineage>
        <taxon>Eukaryota</taxon>
        <taxon>Fungi</taxon>
        <taxon>Dikarya</taxon>
        <taxon>Ascomycota</taxon>
        <taxon>Pezizomycotina</taxon>
        <taxon>Eurotiomycetes</taxon>
        <taxon>Eurotiomycetidae</taxon>
        <taxon>Eurotiales</taxon>
        <taxon>Aspergillaceae</taxon>
        <taxon>Aspergillus</taxon>
        <taxon>Aspergillus subgen. Circumdati</taxon>
    </lineage>
</organism>
<keyword evidence="5" id="KW-0333">Golgi apparatus</keyword>